<dbReference type="GO" id="GO:0004824">
    <property type="term" value="F:lysine-tRNA ligase activity"/>
    <property type="evidence" value="ECO:0007669"/>
    <property type="project" value="UniProtKB-UniRule"/>
</dbReference>
<comment type="cofactor">
    <cofactor evidence="7 8">
        <name>Mg(2+)</name>
        <dbReference type="ChEBI" id="CHEBI:18420"/>
    </cofactor>
    <text evidence="7 8">Binds 3 Mg(2+) ions per subunit.</text>
</comment>
<evidence type="ECO:0000256" key="4">
    <source>
        <dbReference type="ARBA" id="ARBA00022840"/>
    </source>
</evidence>
<dbReference type="InterPro" id="IPR044136">
    <property type="entry name" value="Lys-tRNA-ligase_II_N"/>
</dbReference>
<dbReference type="PRINTS" id="PR00982">
    <property type="entry name" value="TRNASYNTHLYS"/>
</dbReference>
<gene>
    <name evidence="7 10" type="primary">lysS</name>
    <name evidence="10" type="ORF">HYR64_08960</name>
</gene>
<dbReference type="InterPro" id="IPR018149">
    <property type="entry name" value="Lys-tRNA-synth_II_C"/>
</dbReference>
<dbReference type="Gene3D" id="3.30.930.10">
    <property type="entry name" value="Bira Bifunctional Protein, Domain 2"/>
    <property type="match status" value="1"/>
</dbReference>
<protein>
    <recommendedName>
        <fullName evidence="7">Lysine--tRNA ligase</fullName>
        <ecNumber evidence="7">6.1.1.6</ecNumber>
    </recommendedName>
    <alternativeName>
        <fullName evidence="7">Lysyl-tRNA synthetase</fullName>
        <shortName evidence="7">LysRS</shortName>
    </alternativeName>
</protein>
<accession>A0A931LTJ5</accession>
<evidence type="ECO:0000259" key="9">
    <source>
        <dbReference type="PROSITE" id="PS50862"/>
    </source>
</evidence>
<feature type="binding site" evidence="7">
    <location>
        <position position="413"/>
    </location>
    <ligand>
        <name>Mg(2+)</name>
        <dbReference type="ChEBI" id="CHEBI:18420"/>
        <label>1</label>
    </ligand>
</feature>
<keyword evidence="5 7" id="KW-0030">Aminoacyl-tRNA synthetase</keyword>
<evidence type="ECO:0000256" key="7">
    <source>
        <dbReference type="HAMAP-Rule" id="MF_00252"/>
    </source>
</evidence>
<dbReference type="PANTHER" id="PTHR42918:SF15">
    <property type="entry name" value="LYSINE--TRNA LIGASE, CHLOROPLASTIC_MITOCHONDRIAL"/>
    <property type="match status" value="1"/>
</dbReference>
<dbReference type="GO" id="GO:0000049">
    <property type="term" value="F:tRNA binding"/>
    <property type="evidence" value="ECO:0007669"/>
    <property type="project" value="TreeGrafter"/>
</dbReference>
<dbReference type="Pfam" id="PF01336">
    <property type="entry name" value="tRNA_anti-codon"/>
    <property type="match status" value="1"/>
</dbReference>
<reference evidence="10" key="1">
    <citation type="submission" date="2020-07" db="EMBL/GenBank/DDBJ databases">
        <title>Huge and variable diversity of episymbiotic CPR bacteria and DPANN archaea in groundwater ecosystems.</title>
        <authorList>
            <person name="He C.Y."/>
            <person name="Keren R."/>
            <person name="Whittaker M."/>
            <person name="Farag I.F."/>
            <person name="Doudna J."/>
            <person name="Cate J.H.D."/>
            <person name="Banfield J.F."/>
        </authorList>
    </citation>
    <scope>NUCLEOTIDE SEQUENCE</scope>
    <source>
        <strain evidence="10">NC_groundwater_17_Pr7_B-0.1um_64_12</strain>
    </source>
</reference>
<dbReference type="EMBL" id="JACOSL010000056">
    <property type="protein sequence ID" value="MBI1757220.1"/>
    <property type="molecule type" value="Genomic_DNA"/>
</dbReference>
<dbReference type="SUPFAM" id="SSF50249">
    <property type="entry name" value="Nucleic acid-binding proteins"/>
    <property type="match status" value="1"/>
</dbReference>
<comment type="catalytic activity">
    <reaction evidence="6 7 8">
        <text>tRNA(Lys) + L-lysine + ATP = L-lysyl-tRNA(Lys) + AMP + diphosphate</text>
        <dbReference type="Rhea" id="RHEA:20792"/>
        <dbReference type="Rhea" id="RHEA-COMP:9696"/>
        <dbReference type="Rhea" id="RHEA-COMP:9697"/>
        <dbReference type="ChEBI" id="CHEBI:30616"/>
        <dbReference type="ChEBI" id="CHEBI:32551"/>
        <dbReference type="ChEBI" id="CHEBI:33019"/>
        <dbReference type="ChEBI" id="CHEBI:78442"/>
        <dbReference type="ChEBI" id="CHEBI:78529"/>
        <dbReference type="ChEBI" id="CHEBI:456215"/>
        <dbReference type="EC" id="6.1.1.6"/>
    </reaction>
</comment>
<dbReference type="PROSITE" id="PS50862">
    <property type="entry name" value="AA_TRNA_LIGASE_II"/>
    <property type="match status" value="1"/>
</dbReference>
<keyword evidence="7 8" id="KW-0460">Magnesium</keyword>
<dbReference type="EC" id="6.1.1.6" evidence="7"/>
<dbReference type="PANTHER" id="PTHR42918">
    <property type="entry name" value="LYSYL-TRNA SYNTHETASE"/>
    <property type="match status" value="1"/>
</dbReference>
<dbReference type="GO" id="GO:0005524">
    <property type="term" value="F:ATP binding"/>
    <property type="evidence" value="ECO:0007669"/>
    <property type="project" value="UniProtKB-UniRule"/>
</dbReference>
<dbReference type="GO" id="GO:0005829">
    <property type="term" value="C:cytosol"/>
    <property type="evidence" value="ECO:0007669"/>
    <property type="project" value="TreeGrafter"/>
</dbReference>
<dbReference type="InterPro" id="IPR045864">
    <property type="entry name" value="aa-tRNA-synth_II/BPL/LPL"/>
</dbReference>
<comment type="similarity">
    <text evidence="7">Belongs to the class-II aminoacyl-tRNA synthetase family.</text>
</comment>
<dbReference type="InterPro" id="IPR004364">
    <property type="entry name" value="Aa-tRNA-synt_II"/>
</dbReference>
<dbReference type="CDD" id="cd00775">
    <property type="entry name" value="LysRS_core"/>
    <property type="match status" value="1"/>
</dbReference>
<keyword evidence="7" id="KW-0963">Cytoplasm</keyword>
<comment type="caution">
    <text evidence="10">The sequence shown here is derived from an EMBL/GenBank/DDBJ whole genome shotgun (WGS) entry which is preliminary data.</text>
</comment>
<dbReference type="CDD" id="cd04322">
    <property type="entry name" value="LysRS_N"/>
    <property type="match status" value="1"/>
</dbReference>
<evidence type="ECO:0000256" key="1">
    <source>
        <dbReference type="ARBA" id="ARBA00022598"/>
    </source>
</evidence>
<dbReference type="InterPro" id="IPR002313">
    <property type="entry name" value="Lys-tRNA-ligase_II"/>
</dbReference>
<dbReference type="NCBIfam" id="TIGR00499">
    <property type="entry name" value="lysS_bact"/>
    <property type="match status" value="1"/>
</dbReference>
<dbReference type="Proteomes" id="UP000727962">
    <property type="component" value="Unassembled WGS sequence"/>
</dbReference>
<comment type="subcellular location">
    <subcellularLocation>
        <location evidence="7">Cytoplasm</location>
    </subcellularLocation>
</comment>
<evidence type="ECO:0000256" key="8">
    <source>
        <dbReference type="RuleBase" id="RU000336"/>
    </source>
</evidence>
<organism evidence="10 11">
    <name type="scientific">Fimbriimonas ginsengisoli</name>
    <dbReference type="NCBI Taxonomy" id="1005039"/>
    <lineage>
        <taxon>Bacteria</taxon>
        <taxon>Bacillati</taxon>
        <taxon>Armatimonadota</taxon>
        <taxon>Fimbriimonadia</taxon>
        <taxon>Fimbriimonadales</taxon>
        <taxon>Fimbriimonadaceae</taxon>
        <taxon>Fimbriimonas</taxon>
    </lineage>
</organism>
<keyword evidence="4 7" id="KW-0067">ATP-binding</keyword>
<dbReference type="HAMAP" id="MF_00252">
    <property type="entry name" value="Lys_tRNA_synth_class2"/>
    <property type="match status" value="1"/>
</dbReference>
<comment type="subunit">
    <text evidence="7">Homodimer.</text>
</comment>
<dbReference type="NCBIfam" id="NF001756">
    <property type="entry name" value="PRK00484.1"/>
    <property type="match status" value="1"/>
</dbReference>
<keyword evidence="7" id="KW-0648">Protein biosynthesis</keyword>
<evidence type="ECO:0000313" key="10">
    <source>
        <dbReference type="EMBL" id="MBI1757220.1"/>
    </source>
</evidence>
<dbReference type="Gene3D" id="2.40.50.140">
    <property type="entry name" value="Nucleic acid-binding proteins"/>
    <property type="match status" value="1"/>
</dbReference>
<feature type="binding site" evidence="7">
    <location>
        <position position="406"/>
    </location>
    <ligand>
        <name>Mg(2+)</name>
        <dbReference type="ChEBI" id="CHEBI:18420"/>
        <label>1</label>
    </ligand>
</feature>
<keyword evidence="2 7" id="KW-0479">Metal-binding</keyword>
<name>A0A931LTJ5_FIMGI</name>
<keyword evidence="3 7" id="KW-0547">Nucleotide-binding</keyword>
<dbReference type="InterPro" id="IPR006195">
    <property type="entry name" value="aa-tRNA-synth_II"/>
</dbReference>
<evidence type="ECO:0000256" key="2">
    <source>
        <dbReference type="ARBA" id="ARBA00022723"/>
    </source>
</evidence>
<dbReference type="AlphaFoldDB" id="A0A931LTJ5"/>
<sequence>MSGEQSIWEVRLQKLARMRELGHDPYAHERYERTHTATEALEEFHEGRQASLAGRVVSYRPMGKAGFAHVSDGEARIQAYFKKDDLGPVGWELFTLLDVGDHIGVRGELFLTKTGEKSVHVRELSVLSKALHAVPVGKEKEGHIWYGLQDVDQRYRHRHLDLICNPEARRMLLGRARIVSAVRRFMDGRGFLEVETPILQVEAGGAAATPFLTHYRAYDMQVKLRISLELYLKRILCGDVPKVYELSRCFRNEGISNRHNPEFTMLEFYEAYVGLEEMMEAVEELFRSVCQSVFGTKVMDLAAAGPAVRVDFGKPWRRVDLLEEIELHSGVKASELQDLPTAKKALERVGVPAAKEHSVGGIIEKLLERFVEPLLIEPTFVVGYPIEISPLAKKERGNPKFTRRFEGFVGGREVCNAFSEINDPIDQRERFEAQVAQRKAGNEEAHPMDEDFLFALECGMPPTGGCGIGIDRVAMLLTGADHIREVLFFPTMKPIRHEEP</sequence>
<dbReference type="Pfam" id="PF00152">
    <property type="entry name" value="tRNA-synt_2"/>
    <property type="match status" value="1"/>
</dbReference>
<dbReference type="GO" id="GO:0000287">
    <property type="term" value="F:magnesium ion binding"/>
    <property type="evidence" value="ECO:0007669"/>
    <property type="project" value="UniProtKB-UniRule"/>
</dbReference>
<feature type="domain" description="Aminoacyl-transfer RNA synthetases class-II family profile" evidence="9">
    <location>
        <begin position="175"/>
        <end position="494"/>
    </location>
</feature>
<evidence type="ECO:0000256" key="6">
    <source>
        <dbReference type="ARBA" id="ARBA00048573"/>
    </source>
</evidence>
<feature type="binding site" evidence="7">
    <location>
        <position position="413"/>
    </location>
    <ligand>
        <name>Mg(2+)</name>
        <dbReference type="ChEBI" id="CHEBI:18420"/>
        <label>2</label>
    </ligand>
</feature>
<dbReference type="GO" id="GO:0006430">
    <property type="term" value="P:lysyl-tRNA aminoacylation"/>
    <property type="evidence" value="ECO:0007669"/>
    <property type="project" value="UniProtKB-UniRule"/>
</dbReference>
<proteinExistence type="inferred from homology"/>
<dbReference type="InterPro" id="IPR004365">
    <property type="entry name" value="NA-bd_OB_tRNA"/>
</dbReference>
<evidence type="ECO:0000256" key="3">
    <source>
        <dbReference type="ARBA" id="ARBA00022741"/>
    </source>
</evidence>
<dbReference type="SUPFAM" id="SSF55681">
    <property type="entry name" value="Class II aaRS and biotin synthetases"/>
    <property type="match status" value="1"/>
</dbReference>
<keyword evidence="1 7" id="KW-0436">Ligase</keyword>
<evidence type="ECO:0000313" key="11">
    <source>
        <dbReference type="Proteomes" id="UP000727962"/>
    </source>
</evidence>
<evidence type="ECO:0000256" key="5">
    <source>
        <dbReference type="ARBA" id="ARBA00023146"/>
    </source>
</evidence>
<dbReference type="InterPro" id="IPR012340">
    <property type="entry name" value="NA-bd_OB-fold"/>
</dbReference>